<keyword evidence="1" id="KW-1133">Transmembrane helix</keyword>
<feature type="transmembrane region" description="Helical" evidence="1">
    <location>
        <begin position="97"/>
        <end position="115"/>
    </location>
</feature>
<dbReference type="EMBL" id="JACRSX010000011">
    <property type="protein sequence ID" value="MBC8562703.1"/>
    <property type="molecule type" value="Genomic_DNA"/>
</dbReference>
<gene>
    <name evidence="3" type="ORF">H8704_08710</name>
</gene>
<name>A0ABR7N3X1_9FIRM</name>
<feature type="transmembrane region" description="Helical" evidence="1">
    <location>
        <begin position="325"/>
        <end position="343"/>
    </location>
</feature>
<dbReference type="Pfam" id="PF10131">
    <property type="entry name" value="PTPS_related"/>
    <property type="match status" value="1"/>
</dbReference>
<proteinExistence type="predicted"/>
<dbReference type="Proteomes" id="UP000606193">
    <property type="component" value="Unassembled WGS sequence"/>
</dbReference>
<feature type="transmembrane region" description="Helical" evidence="1">
    <location>
        <begin position="73"/>
        <end position="90"/>
    </location>
</feature>
<feature type="domain" description="Membrane protein 6-pyruvoyl-tetrahydropterin synthase-related" evidence="2">
    <location>
        <begin position="71"/>
        <end position="692"/>
    </location>
</feature>
<feature type="transmembrane region" description="Helical" evidence="1">
    <location>
        <begin position="276"/>
        <end position="292"/>
    </location>
</feature>
<feature type="transmembrane region" description="Helical" evidence="1">
    <location>
        <begin position="355"/>
        <end position="375"/>
    </location>
</feature>
<feature type="transmembrane region" description="Helical" evidence="1">
    <location>
        <begin position="151"/>
        <end position="169"/>
    </location>
</feature>
<evidence type="ECO:0000256" key="1">
    <source>
        <dbReference type="SAM" id="Phobius"/>
    </source>
</evidence>
<reference evidence="3 4" key="1">
    <citation type="submission" date="2020-08" db="EMBL/GenBank/DDBJ databases">
        <title>Genome public.</title>
        <authorList>
            <person name="Liu C."/>
            <person name="Sun Q."/>
        </authorList>
    </citation>
    <scope>NUCLEOTIDE SEQUENCE [LARGE SCALE GENOMIC DNA]</scope>
    <source>
        <strain evidence="3 4">NSJ-37</strain>
    </source>
</reference>
<dbReference type="InterPro" id="IPR018776">
    <property type="entry name" value="Membrane_prot_PTPS-rel_domain"/>
</dbReference>
<keyword evidence="4" id="KW-1185">Reference proteome</keyword>
<sequence>MKKKAGMIAVILIYAAVAVIIAYLVILSGNYPTGTDTLGYLYKGNMLYDAMEKGDWYPLYDSLWFNGVQTMRYQAPLPVYFLAFCQWIAGGNDLDGYLVFVALVFYLGALVWFYIGCCSNRPGLGAFLGMLWFFIPNNLYILFGEGNLPRVLALVWMPLWLHWISAYLLEDDGKALTKAVPVFTMMVLCETGFAVMISAAMLLFLLIYRLLYHRKGKCLPVIGAMLVAFLITGIWLYASMKGRGNTGSSGVMRGMFQDAWISLNPIRRLTRGNVDFYFGLSSFMVAVFGALCSKRKSMAGFWTALFLFAGTTTSVYAVLDKLSAGHPLWMLSFISVAAGMILYSFMKWNSLKRGFVVICCVLLVADCIPSFSLIYQGKGTVSADERLHRTADACLITKAREVTSQRAAILDGGSLGAVAPYLLTGYDKKQVKGTFGTGNISAATAVNIAELEEAAEKGYYLYLFDRALELGNDTVLIQIQELKQGTGDIRKVSDAAAKLGYRLTDQNDSYLLYHMDTYASFGTVCKYDGIAIGDTAASLTYGNPDITKGDSVSLDDYTFRELSEYQVIYLSGFAYTNRERAEKLVKKLSDNGVKIVISGDGIPEDSGTKERSFLGISCQNIYFQNGYPVLYTSEGELDTALFDRSVSQWKTVYLNGLEKIDGYLFDSGRRLDFSGSVYNDNIVFVGLNLSYHCFLTQDENVGAYLQQLIGEDLKELPERTIVPLKIHYGRNQIRITSGKEKVNTSLAYHDIFGSRQKSFKEHNLLVVHQGVTVIRMKYPYLWRGIIMTLAGLVGYILLIWWLKRAGDRHKIKK</sequence>
<dbReference type="RefSeq" id="WP_249297997.1">
    <property type="nucleotide sequence ID" value="NZ_JACRSX010000011.1"/>
</dbReference>
<feature type="transmembrane region" description="Helical" evidence="1">
    <location>
        <begin position="181"/>
        <end position="206"/>
    </location>
</feature>
<feature type="transmembrane region" description="Helical" evidence="1">
    <location>
        <begin position="7"/>
        <end position="26"/>
    </location>
</feature>
<evidence type="ECO:0000313" key="3">
    <source>
        <dbReference type="EMBL" id="MBC8562703.1"/>
    </source>
</evidence>
<feature type="transmembrane region" description="Helical" evidence="1">
    <location>
        <begin position="299"/>
        <end position="319"/>
    </location>
</feature>
<feature type="transmembrane region" description="Helical" evidence="1">
    <location>
        <begin position="127"/>
        <end position="144"/>
    </location>
</feature>
<comment type="caution">
    <text evidence="3">The sequence shown here is derived from an EMBL/GenBank/DDBJ whole genome shotgun (WGS) entry which is preliminary data.</text>
</comment>
<evidence type="ECO:0000259" key="2">
    <source>
        <dbReference type="Pfam" id="PF10131"/>
    </source>
</evidence>
<keyword evidence="1" id="KW-0472">Membrane</keyword>
<accession>A0ABR7N3X1</accession>
<protein>
    <recommendedName>
        <fullName evidence="2">Membrane protein 6-pyruvoyl-tetrahydropterin synthase-related domain-containing protein</fullName>
    </recommendedName>
</protein>
<feature type="transmembrane region" description="Helical" evidence="1">
    <location>
        <begin position="780"/>
        <end position="802"/>
    </location>
</feature>
<keyword evidence="1" id="KW-0812">Transmembrane</keyword>
<organism evidence="3 4">
    <name type="scientific">Jutongia huaianensis</name>
    <dbReference type="NCBI Taxonomy" id="2763668"/>
    <lineage>
        <taxon>Bacteria</taxon>
        <taxon>Bacillati</taxon>
        <taxon>Bacillota</taxon>
        <taxon>Clostridia</taxon>
        <taxon>Lachnospirales</taxon>
        <taxon>Lachnospiraceae</taxon>
        <taxon>Jutongia</taxon>
    </lineage>
</organism>
<feature type="transmembrane region" description="Helical" evidence="1">
    <location>
        <begin position="218"/>
        <end position="238"/>
    </location>
</feature>
<evidence type="ECO:0000313" key="4">
    <source>
        <dbReference type="Proteomes" id="UP000606193"/>
    </source>
</evidence>